<keyword evidence="3" id="KW-1185">Reference proteome</keyword>
<comment type="caution">
    <text evidence="2">The sequence shown here is derived from an EMBL/GenBank/DDBJ whole genome shotgun (WGS) entry which is preliminary data.</text>
</comment>
<gene>
    <name evidence="2" type="ORF">E9531_17265</name>
</gene>
<accession>A0A4S8EL12</accession>
<dbReference type="AlphaFoldDB" id="A0A4S8EL12"/>
<feature type="chain" id="PRO_5020405885" evidence="1">
    <location>
        <begin position="35"/>
        <end position="340"/>
    </location>
</feature>
<feature type="signal peptide" evidence="1">
    <location>
        <begin position="1"/>
        <end position="34"/>
    </location>
</feature>
<name>A0A4S8EL12_9BURK</name>
<sequence>MKPPIPLRRTGSAQPWRLLMVTLLCLACHGTIQASVETAIEAEPADVEGFLQEVGQDYSTIVYMGGETGDVVGYVFENHSAAGQLILQRCMPNMLCIVDHTELVEFSPSEMPQLPVVEGASAMFWIQSAQTADASTAFSLDSTTLSTRFGTLAIDASQQLTFNTRPVLATVEAPVEVLSREQYEQENLSFIERWIKRISRFVFGDEPDDALAIERRTRSIGVAKEETVQGNARLRIVQHFENERDDWVLVMNTGDQACPAMFRLVTLNGNGATSTPEFGSCSELVQFEWLGDKDLPAKQVLSLVMPEWNLAEAAPQRSPSGTPQMKRYVFEHGRIRDSLQ</sequence>
<organism evidence="2 3">
    <name type="scientific">Lampropedia puyangensis</name>
    <dbReference type="NCBI Taxonomy" id="1330072"/>
    <lineage>
        <taxon>Bacteria</taxon>
        <taxon>Pseudomonadati</taxon>
        <taxon>Pseudomonadota</taxon>
        <taxon>Betaproteobacteria</taxon>
        <taxon>Burkholderiales</taxon>
        <taxon>Comamonadaceae</taxon>
        <taxon>Lampropedia</taxon>
    </lineage>
</organism>
<evidence type="ECO:0000313" key="3">
    <source>
        <dbReference type="Proteomes" id="UP000308917"/>
    </source>
</evidence>
<protein>
    <submittedName>
        <fullName evidence="2">Uncharacterized protein</fullName>
    </submittedName>
</protein>
<evidence type="ECO:0000313" key="2">
    <source>
        <dbReference type="EMBL" id="THT95312.1"/>
    </source>
</evidence>
<proteinExistence type="predicted"/>
<dbReference type="Proteomes" id="UP000308917">
    <property type="component" value="Unassembled WGS sequence"/>
</dbReference>
<evidence type="ECO:0000256" key="1">
    <source>
        <dbReference type="SAM" id="SignalP"/>
    </source>
</evidence>
<reference evidence="2 3" key="1">
    <citation type="journal article" date="2015" name="Antonie Van Leeuwenhoek">
        <title>Lampropedia puyangensis sp. nov., isolated from symptomatic bark of Populus ? euramericana canker and emended description of Lampropedia hyalina (Ehrenberg 1832) Lee et al. 2004.</title>
        <authorList>
            <person name="Li Y."/>
            <person name="Wang T."/>
            <person name="Piao C.G."/>
            <person name="Wang L.F."/>
            <person name="Tian G.Z."/>
            <person name="Zhu T.H."/>
            <person name="Guo M.W."/>
        </authorList>
    </citation>
    <scope>NUCLEOTIDE SEQUENCE [LARGE SCALE GENOMIC DNA]</scope>
    <source>
        <strain evidence="2 3">2-bin</strain>
    </source>
</reference>
<keyword evidence="1" id="KW-0732">Signal</keyword>
<dbReference type="EMBL" id="STFG01000049">
    <property type="protein sequence ID" value="THT95312.1"/>
    <property type="molecule type" value="Genomic_DNA"/>
</dbReference>